<keyword evidence="1" id="KW-0285">Flavoprotein</keyword>
<proteinExistence type="predicted"/>
<dbReference type="Pfam" id="PF00296">
    <property type="entry name" value="Bac_luciferase"/>
    <property type="match status" value="1"/>
</dbReference>
<dbReference type="Proteomes" id="UP001432209">
    <property type="component" value="Chromosome"/>
</dbReference>
<dbReference type="Gene3D" id="3.20.20.30">
    <property type="entry name" value="Luciferase-like domain"/>
    <property type="match status" value="1"/>
</dbReference>
<evidence type="ECO:0000313" key="7">
    <source>
        <dbReference type="Proteomes" id="UP001432209"/>
    </source>
</evidence>
<sequence>MPTRPFRFSVCLLTTGSRPAWQARARQAEDLGYDVLQVPDHLGMPAPFPALVSAADATTTLRLGTFVLNTGFYRPALLARDIADTDQLTDGRLEIGLGAGYAGAEFRTAELPYPPPGERVDHLAHTVAELHRLFATPEHVPAVRQHPAPPLLVAGLGDRVLRLAAREADIVGFPDLSPRTRPGSDPRRVLAERVDHVRAEAGARFGHLELNLFVSAVVLPTATSAAPDLTAVRRATPDLTEDQVRQLPNVLTGSPDEIAETLHHYRDTYGVTYFSVLEPHLTDFAKVIARLR</sequence>
<dbReference type="SUPFAM" id="SSF51679">
    <property type="entry name" value="Bacterial luciferase-like"/>
    <property type="match status" value="1"/>
</dbReference>
<keyword evidence="3" id="KW-0560">Oxidoreductase</keyword>
<name>A0ABZ2A9B4_STRNV</name>
<dbReference type="PANTHER" id="PTHR42847">
    <property type="entry name" value="ALKANESULFONATE MONOOXYGENASE"/>
    <property type="match status" value="1"/>
</dbReference>
<keyword evidence="7" id="KW-1185">Reference proteome</keyword>
<protein>
    <submittedName>
        <fullName evidence="6">TIGR03621 family F420-dependent LLM class oxidoreductase</fullName>
    </submittedName>
</protein>
<evidence type="ECO:0000256" key="4">
    <source>
        <dbReference type="ARBA" id="ARBA00023033"/>
    </source>
</evidence>
<evidence type="ECO:0000256" key="2">
    <source>
        <dbReference type="ARBA" id="ARBA00022643"/>
    </source>
</evidence>
<evidence type="ECO:0000256" key="1">
    <source>
        <dbReference type="ARBA" id="ARBA00022630"/>
    </source>
</evidence>
<dbReference type="RefSeq" id="WP_329077611.1">
    <property type="nucleotide sequence ID" value="NZ_CP109393.1"/>
</dbReference>
<keyword evidence="4" id="KW-0503">Monooxygenase</keyword>
<reference evidence="6" key="1">
    <citation type="submission" date="2022-10" db="EMBL/GenBank/DDBJ databases">
        <title>The complete genomes of actinobacterial strains from the NBC collection.</title>
        <authorList>
            <person name="Joergensen T.S."/>
            <person name="Alvarez Arevalo M."/>
            <person name="Sterndorff E.B."/>
            <person name="Faurdal D."/>
            <person name="Vuksanovic O."/>
            <person name="Mourched A.-S."/>
            <person name="Charusanti P."/>
            <person name="Shaw S."/>
            <person name="Blin K."/>
            <person name="Weber T."/>
        </authorList>
    </citation>
    <scope>NUCLEOTIDE SEQUENCE</scope>
    <source>
        <strain evidence="6">NBC_01432</strain>
    </source>
</reference>
<dbReference type="InterPro" id="IPR011251">
    <property type="entry name" value="Luciferase-like_dom"/>
</dbReference>
<dbReference type="InterPro" id="IPR019923">
    <property type="entry name" value="Lucif-like_OxRdtase_MSMEG_2516"/>
</dbReference>
<dbReference type="PANTHER" id="PTHR42847:SF4">
    <property type="entry name" value="ALKANESULFONATE MONOOXYGENASE-RELATED"/>
    <property type="match status" value="1"/>
</dbReference>
<organism evidence="6 7">
    <name type="scientific">Streptomyces niveus</name>
    <name type="common">Streptomyces spheroides</name>
    <dbReference type="NCBI Taxonomy" id="193462"/>
    <lineage>
        <taxon>Bacteria</taxon>
        <taxon>Bacillati</taxon>
        <taxon>Actinomycetota</taxon>
        <taxon>Actinomycetes</taxon>
        <taxon>Kitasatosporales</taxon>
        <taxon>Streptomycetaceae</taxon>
        <taxon>Streptomyces</taxon>
    </lineage>
</organism>
<dbReference type="EMBL" id="CP109495">
    <property type="protein sequence ID" value="WUX54008.1"/>
    <property type="molecule type" value="Genomic_DNA"/>
</dbReference>
<dbReference type="InterPro" id="IPR036661">
    <property type="entry name" value="Luciferase-like_sf"/>
</dbReference>
<evidence type="ECO:0000259" key="5">
    <source>
        <dbReference type="Pfam" id="PF00296"/>
    </source>
</evidence>
<accession>A0ABZ2A9B4</accession>
<evidence type="ECO:0000313" key="6">
    <source>
        <dbReference type="EMBL" id="WUX54008.1"/>
    </source>
</evidence>
<evidence type="ECO:0000256" key="3">
    <source>
        <dbReference type="ARBA" id="ARBA00023002"/>
    </source>
</evidence>
<dbReference type="NCBIfam" id="TIGR03621">
    <property type="entry name" value="F420_MSMEG_2516"/>
    <property type="match status" value="1"/>
</dbReference>
<dbReference type="InterPro" id="IPR050172">
    <property type="entry name" value="SsuD_RutA_monooxygenase"/>
</dbReference>
<keyword evidence="2" id="KW-0288">FMN</keyword>
<feature type="domain" description="Luciferase-like" evidence="5">
    <location>
        <begin position="22"/>
        <end position="237"/>
    </location>
</feature>
<gene>
    <name evidence="6" type="ORF">OG442_21950</name>
</gene>